<sequence>MVSPDEKTTVTQTNGLRVDTSVAVPEKATLCNTTVSASPFDKSPHHSGHTTPRSETGNPFDTDVEAMVTNGSTDKCTRSSVLLTRKNDCQVWPGKDHWKQRAKVSKNQRSCSCMARLNRRTKIAVKVLIVVLVVGLAVGIGFGVSKPLGAPIWGKSGDS</sequence>
<protein>
    <submittedName>
        <fullName evidence="3">Uncharacterized protein</fullName>
    </submittedName>
</protein>
<evidence type="ECO:0000313" key="4">
    <source>
        <dbReference type="Proteomes" id="UP000237481"/>
    </source>
</evidence>
<accession>A0A2S4KP10</accession>
<dbReference type="AlphaFoldDB" id="A0A2S4KP10"/>
<feature type="region of interest" description="Disordered" evidence="1">
    <location>
        <begin position="35"/>
        <end position="60"/>
    </location>
</feature>
<evidence type="ECO:0000256" key="2">
    <source>
        <dbReference type="SAM" id="Phobius"/>
    </source>
</evidence>
<dbReference type="Proteomes" id="UP000237481">
    <property type="component" value="Unassembled WGS sequence"/>
</dbReference>
<keyword evidence="2" id="KW-0472">Membrane</keyword>
<evidence type="ECO:0000256" key="1">
    <source>
        <dbReference type="SAM" id="MobiDB-lite"/>
    </source>
</evidence>
<organism evidence="3 4">
    <name type="scientific">Tolypocladium paradoxum</name>
    <dbReference type="NCBI Taxonomy" id="94208"/>
    <lineage>
        <taxon>Eukaryota</taxon>
        <taxon>Fungi</taxon>
        <taxon>Dikarya</taxon>
        <taxon>Ascomycota</taxon>
        <taxon>Pezizomycotina</taxon>
        <taxon>Sordariomycetes</taxon>
        <taxon>Hypocreomycetidae</taxon>
        <taxon>Hypocreales</taxon>
        <taxon>Ophiocordycipitaceae</taxon>
        <taxon>Tolypocladium</taxon>
    </lineage>
</organism>
<name>A0A2S4KP10_9HYPO</name>
<keyword evidence="4" id="KW-1185">Reference proteome</keyword>
<reference evidence="3 4" key="1">
    <citation type="submission" date="2018-01" db="EMBL/GenBank/DDBJ databases">
        <title>Harnessing the power of phylogenomics to disentangle the directionality and signatures of interkingdom host jumping in the parasitic fungal genus Tolypocladium.</title>
        <authorList>
            <person name="Quandt C.A."/>
            <person name="Patterson W."/>
            <person name="Spatafora J.W."/>
        </authorList>
    </citation>
    <scope>NUCLEOTIDE SEQUENCE [LARGE SCALE GENOMIC DNA]</scope>
    <source>
        <strain evidence="3 4">NRBC 100945</strain>
    </source>
</reference>
<dbReference type="EMBL" id="PKSG01000942">
    <property type="protein sequence ID" value="POR31919.1"/>
    <property type="molecule type" value="Genomic_DNA"/>
</dbReference>
<evidence type="ECO:0000313" key="3">
    <source>
        <dbReference type="EMBL" id="POR31919.1"/>
    </source>
</evidence>
<feature type="transmembrane region" description="Helical" evidence="2">
    <location>
        <begin position="123"/>
        <end position="144"/>
    </location>
</feature>
<keyword evidence="2" id="KW-0812">Transmembrane</keyword>
<dbReference type="OrthoDB" id="5214669at2759"/>
<gene>
    <name evidence="3" type="ORF">TPAR_07866</name>
</gene>
<comment type="caution">
    <text evidence="3">The sequence shown here is derived from an EMBL/GenBank/DDBJ whole genome shotgun (WGS) entry which is preliminary data.</text>
</comment>
<proteinExistence type="predicted"/>
<keyword evidence="2" id="KW-1133">Transmembrane helix</keyword>
<feature type="compositionally biased region" description="Polar residues" evidence="1">
    <location>
        <begin position="49"/>
        <end position="59"/>
    </location>
</feature>